<reference evidence="3" key="1">
    <citation type="submission" date="2018-04" db="EMBL/GenBank/DDBJ databases">
        <title>Draft Genome Sequences of 10 Lactobacillus Species from 22 Commercial Probiotic Products.</title>
        <authorList>
            <person name="Gangiredla J."/>
            <person name="Barnaba T.J."/>
            <person name="Mammel M.K."/>
            <person name="Lacher D.W."/>
            <person name="Elkins C.A."/>
            <person name="Lampel K.A."/>
            <person name="Whitehouse C.A."/>
            <person name="Tartera C."/>
        </authorList>
    </citation>
    <scope>NUCLEOTIDE SEQUENCE [LARGE SCALE GENOMIC DNA]</scope>
    <source>
        <strain evidence="3">DS12_10</strain>
    </source>
</reference>
<keyword evidence="1" id="KW-0812">Transmembrane</keyword>
<organism evidence="2 3">
    <name type="scientific">Limosilactobacillus reuteri</name>
    <name type="common">Lactobacillus reuteri</name>
    <dbReference type="NCBI Taxonomy" id="1598"/>
    <lineage>
        <taxon>Bacteria</taxon>
        <taxon>Bacillati</taxon>
        <taxon>Bacillota</taxon>
        <taxon>Bacilli</taxon>
        <taxon>Lactobacillales</taxon>
        <taxon>Lactobacillaceae</taxon>
        <taxon>Limosilactobacillus</taxon>
    </lineage>
</organism>
<feature type="transmembrane region" description="Helical" evidence="1">
    <location>
        <begin position="181"/>
        <end position="210"/>
    </location>
</feature>
<dbReference type="EMBL" id="QAZN01000006">
    <property type="protein sequence ID" value="PTV04119.1"/>
    <property type="molecule type" value="Genomic_DNA"/>
</dbReference>
<feature type="transmembrane region" description="Helical" evidence="1">
    <location>
        <begin position="294"/>
        <end position="314"/>
    </location>
</feature>
<feature type="transmembrane region" description="Helical" evidence="1">
    <location>
        <begin position="326"/>
        <end position="347"/>
    </location>
</feature>
<feature type="transmembrane region" description="Helical" evidence="1">
    <location>
        <begin position="88"/>
        <end position="114"/>
    </location>
</feature>
<evidence type="ECO:0008006" key="4">
    <source>
        <dbReference type="Google" id="ProtNLM"/>
    </source>
</evidence>
<comment type="caution">
    <text evidence="2">The sequence shown here is derived from an EMBL/GenBank/DDBJ whole genome shotgun (WGS) entry which is preliminary data.</text>
</comment>
<keyword evidence="1" id="KW-0472">Membrane</keyword>
<feature type="transmembrane region" description="Helical" evidence="1">
    <location>
        <begin position="353"/>
        <end position="373"/>
    </location>
</feature>
<dbReference type="Proteomes" id="UP000244083">
    <property type="component" value="Unassembled WGS sequence"/>
</dbReference>
<dbReference type="InterPro" id="IPR025686">
    <property type="entry name" value="Glucos_trans_II"/>
</dbReference>
<protein>
    <recommendedName>
        <fullName evidence="4">Glucosyl transferase GtrII</fullName>
    </recommendedName>
</protein>
<sequence length="524" mass="60610">MTLRFWFNKYWEKNMSNINFIKKNKLLVIYTFLLGLITYAVKLFSFGYGMDTLNFITLQDTYLMHWIEIGRPGMYLFKKYITSQYMNIYIANFCFVFFLCITSLVICNIASIKLGDEQGNQFSEQLRLFIIPSLFITAPLFVQQAYFVLQNIEFSFSMLLVTFTVLLFVMKINNKIGFRLLAIFSLTIAFSCYQSFIIYYIGLLIFVAFLEVHKSWQNGRQTGLINLFKKYCSPIFDMFIAFAGYEIFSKVMLYTFHLKASSYLGGQILWGKKAFSTTLKLTLVSIKNTLLTGFSYSFNVALLIGLIGLVIIWITQYVVKRNNECIFFILLMGLFLDTFFFNILLGNTPASRALVPSYCLVVAIVFFICSLYIKKNALLILLEVLVFLIAGKQIFLTTNLIQADQVRFYQDQAMISRIETQLDTMNVNPNDTKLMLVGYHNNVTPLNIQDDLVGESMFEFGDFTGNTSAMTENIVFLMNQGGYNIRAVNNEEFNKEFRKTRKMRTFPQKNSIMKHGNIVIIKLS</sequence>
<feature type="transmembrane region" description="Helical" evidence="1">
    <location>
        <begin position="152"/>
        <end position="169"/>
    </location>
</feature>
<name>A0A2T5Q3V8_LIMRT</name>
<evidence type="ECO:0000313" key="3">
    <source>
        <dbReference type="Proteomes" id="UP000244083"/>
    </source>
</evidence>
<feature type="transmembrane region" description="Helical" evidence="1">
    <location>
        <begin position="126"/>
        <end position="146"/>
    </location>
</feature>
<feature type="transmembrane region" description="Helical" evidence="1">
    <location>
        <begin position="380"/>
        <end position="401"/>
    </location>
</feature>
<evidence type="ECO:0000313" key="2">
    <source>
        <dbReference type="EMBL" id="PTV04119.1"/>
    </source>
</evidence>
<dbReference type="Pfam" id="PF14264">
    <property type="entry name" value="Glucos_trans_II"/>
    <property type="match status" value="1"/>
</dbReference>
<keyword evidence="1" id="KW-1133">Transmembrane helix</keyword>
<evidence type="ECO:0000256" key="1">
    <source>
        <dbReference type="SAM" id="Phobius"/>
    </source>
</evidence>
<dbReference type="AlphaFoldDB" id="A0A2T5Q3V8"/>
<proteinExistence type="predicted"/>
<accession>A0A2T5Q3V8</accession>
<gene>
    <name evidence="2" type="ORF">DB325_04790</name>
</gene>